<dbReference type="Gene3D" id="3.30.590.20">
    <property type="match status" value="1"/>
</dbReference>
<dbReference type="InterPro" id="IPR014746">
    <property type="entry name" value="Gln_synth/guanido_kin_cat_dom"/>
</dbReference>
<dbReference type="PANTHER" id="PTHR34378">
    <property type="entry name" value="GLUTAMATE--CYSTEINE LIGASE, CHLOROPLASTIC"/>
    <property type="match status" value="1"/>
</dbReference>
<sequence>MNNDNELNYQKDKIVSYFRESEKNREKFKIGSEFEHFIVNKETLETISYYGDKGVESTLKELLSKGWEGKYEENHLMGLTKNGSNITLEPGAQIELSTRPCKNIEEIENEYLNFLDDVIPILDAKNQLIIALGYHPQSKIKEIPFIPKNRYKYMSEYFKTRGKLAHNMMKGTASLQVTVDYKDEEDYIKKFRVANTLSPIISYMFDNAPFFEGDIWDKNILRVHIWNNCDDDRSMLVPNSLDKVFGYEDYANYILNAPPIFIKRNNEFEFTKDKLFKELYYPDDFSREELEHVMTMYFPDVRTKNFIEIRMADSLPYPLNIAAIALWKGLLYDEENLNYLYEKFSFLTNDKVKDIKKDIIEMGKDAIIGNQSLISICKEIIYIAEKGLEDKESKYLLPLKEFLYNEITLSLQIKNNLHLGKKLALEKCILNNILLRK</sequence>
<dbReference type="OrthoDB" id="9780152at2"/>
<name>A0A1T5M7T1_9FIRM</name>
<evidence type="ECO:0000256" key="2">
    <source>
        <dbReference type="ARBA" id="ARBA00022741"/>
    </source>
</evidence>
<organism evidence="6 7">
    <name type="scientific">Maledivibacter halophilus</name>
    <dbReference type="NCBI Taxonomy" id="36842"/>
    <lineage>
        <taxon>Bacteria</taxon>
        <taxon>Bacillati</taxon>
        <taxon>Bacillota</taxon>
        <taxon>Clostridia</taxon>
        <taxon>Peptostreptococcales</taxon>
        <taxon>Caminicellaceae</taxon>
        <taxon>Maledivibacter</taxon>
    </lineage>
</organism>
<dbReference type="Pfam" id="PF04107">
    <property type="entry name" value="GCS2"/>
    <property type="match status" value="1"/>
</dbReference>
<dbReference type="GO" id="GO:0006750">
    <property type="term" value="P:glutathione biosynthetic process"/>
    <property type="evidence" value="ECO:0007669"/>
    <property type="project" value="UniProtKB-UniRule"/>
</dbReference>
<dbReference type="PANTHER" id="PTHR34378:SF1">
    <property type="entry name" value="GLUTAMATE--CYSTEINE LIGASE, CHLOROPLASTIC"/>
    <property type="match status" value="1"/>
</dbReference>
<dbReference type="GO" id="GO:0004357">
    <property type="term" value="F:glutamate-cysteine ligase activity"/>
    <property type="evidence" value="ECO:0007669"/>
    <property type="project" value="UniProtKB-UniRule"/>
</dbReference>
<evidence type="ECO:0000256" key="3">
    <source>
        <dbReference type="ARBA" id="ARBA00022840"/>
    </source>
</evidence>
<dbReference type="RefSeq" id="WP_079494112.1">
    <property type="nucleotide sequence ID" value="NZ_FUZT01000011.1"/>
</dbReference>
<dbReference type="SUPFAM" id="SSF55931">
    <property type="entry name" value="Glutamine synthetase/guanido kinase"/>
    <property type="match status" value="1"/>
</dbReference>
<protein>
    <recommendedName>
        <fullName evidence="5">Glutamate--cysteine ligase</fullName>
        <ecNumber evidence="5">6.3.2.2</ecNumber>
    </recommendedName>
</protein>
<keyword evidence="1 5" id="KW-0436">Ligase</keyword>
<accession>A0A1T5M7T1</accession>
<dbReference type="PIRSF" id="PIRSF017901">
    <property type="entry name" value="GCL"/>
    <property type="match status" value="1"/>
</dbReference>
<evidence type="ECO:0000313" key="6">
    <source>
        <dbReference type="EMBL" id="SKC84163.1"/>
    </source>
</evidence>
<reference evidence="7" key="1">
    <citation type="submission" date="2017-02" db="EMBL/GenBank/DDBJ databases">
        <authorList>
            <person name="Varghese N."/>
            <person name="Submissions S."/>
        </authorList>
    </citation>
    <scope>NUCLEOTIDE SEQUENCE [LARGE SCALE GENOMIC DNA]</scope>
    <source>
        <strain evidence="7">M1</strain>
    </source>
</reference>
<gene>
    <name evidence="6" type="ORF">SAMN02194393_04021</name>
</gene>
<dbReference type="STRING" id="36842.SAMN02194393_04021"/>
<dbReference type="InterPro" id="IPR035434">
    <property type="entry name" value="GCL_bact_plant"/>
</dbReference>
<dbReference type="EMBL" id="FUZT01000011">
    <property type="protein sequence ID" value="SKC84163.1"/>
    <property type="molecule type" value="Genomic_DNA"/>
</dbReference>
<evidence type="ECO:0000256" key="5">
    <source>
        <dbReference type="PIRNR" id="PIRNR017901"/>
    </source>
</evidence>
<dbReference type="GO" id="GO:0005524">
    <property type="term" value="F:ATP binding"/>
    <property type="evidence" value="ECO:0007669"/>
    <property type="project" value="UniProtKB-UniRule"/>
</dbReference>
<comment type="similarity">
    <text evidence="5">Belongs to the glutamate--cysteine ligase type 2 family. EgtA subfamily.</text>
</comment>
<dbReference type="AlphaFoldDB" id="A0A1T5M7T1"/>
<evidence type="ECO:0000256" key="4">
    <source>
        <dbReference type="ARBA" id="ARBA00048819"/>
    </source>
</evidence>
<comment type="function">
    <text evidence="5">Catalyzes the synthesis of gamma-glutamylcysteine (gamma-GC).</text>
</comment>
<evidence type="ECO:0000256" key="1">
    <source>
        <dbReference type="ARBA" id="ARBA00022598"/>
    </source>
</evidence>
<proteinExistence type="inferred from homology"/>
<comment type="catalytic activity">
    <reaction evidence="4 5">
        <text>L-cysteine + L-glutamate + ATP = gamma-L-glutamyl-L-cysteine + ADP + phosphate + H(+)</text>
        <dbReference type="Rhea" id="RHEA:13285"/>
        <dbReference type="ChEBI" id="CHEBI:15378"/>
        <dbReference type="ChEBI" id="CHEBI:29985"/>
        <dbReference type="ChEBI" id="CHEBI:30616"/>
        <dbReference type="ChEBI" id="CHEBI:35235"/>
        <dbReference type="ChEBI" id="CHEBI:43474"/>
        <dbReference type="ChEBI" id="CHEBI:58173"/>
        <dbReference type="ChEBI" id="CHEBI:456216"/>
        <dbReference type="EC" id="6.3.2.2"/>
    </reaction>
</comment>
<dbReference type="Proteomes" id="UP000190285">
    <property type="component" value="Unassembled WGS sequence"/>
</dbReference>
<keyword evidence="3 5" id="KW-0067">ATP-binding</keyword>
<keyword evidence="2 5" id="KW-0547">Nucleotide-binding</keyword>
<evidence type="ECO:0000313" key="7">
    <source>
        <dbReference type="Proteomes" id="UP000190285"/>
    </source>
</evidence>
<keyword evidence="7" id="KW-1185">Reference proteome</keyword>
<dbReference type="InterPro" id="IPR006336">
    <property type="entry name" value="GCS2"/>
</dbReference>
<dbReference type="EC" id="6.3.2.2" evidence="5"/>